<reference evidence="2 3" key="1">
    <citation type="submission" date="2019-03" db="EMBL/GenBank/DDBJ databases">
        <title>First draft genome of Liparis tanakae, snailfish: a comprehensive survey of snailfish specific genes.</title>
        <authorList>
            <person name="Kim W."/>
            <person name="Song I."/>
            <person name="Jeong J.-H."/>
            <person name="Kim D."/>
            <person name="Kim S."/>
            <person name="Ryu S."/>
            <person name="Song J.Y."/>
            <person name="Lee S.K."/>
        </authorList>
    </citation>
    <scope>NUCLEOTIDE SEQUENCE [LARGE SCALE GENOMIC DNA]</scope>
    <source>
        <tissue evidence="2">Muscle</tissue>
    </source>
</reference>
<comment type="caution">
    <text evidence="2">The sequence shown here is derived from an EMBL/GenBank/DDBJ whole genome shotgun (WGS) entry which is preliminary data.</text>
</comment>
<gene>
    <name evidence="2" type="ORF">EYF80_042432</name>
</gene>
<accession>A0A4Z2G2K4</accession>
<protein>
    <submittedName>
        <fullName evidence="2">Uncharacterized protein</fullName>
    </submittedName>
</protein>
<evidence type="ECO:0000256" key="1">
    <source>
        <dbReference type="SAM" id="MobiDB-lite"/>
    </source>
</evidence>
<dbReference type="AlphaFoldDB" id="A0A4Z2G2K4"/>
<dbReference type="EMBL" id="SRLO01000745">
    <property type="protein sequence ID" value="TNN47380.1"/>
    <property type="molecule type" value="Genomic_DNA"/>
</dbReference>
<dbReference type="Proteomes" id="UP000314294">
    <property type="component" value="Unassembled WGS sequence"/>
</dbReference>
<feature type="region of interest" description="Disordered" evidence="1">
    <location>
        <begin position="32"/>
        <end position="54"/>
    </location>
</feature>
<sequence>MSATATHFSMELALEPTSVWVMICDATSLPENGSTFGTSSPSADEQGLWSGEEGMGGTWSCGGFELLGGGEVDEGGGGGGGGGDEAWGVWADVGLLAADWDVLWLTLELDSGLVRSSPPTLAVMGEWRESFRVRTGEEVRDWMDRGGGEENLRQRRGDLSVVCSPLLLFWFVAKNSSKDLEGGGGGKCVIKTRR</sequence>
<evidence type="ECO:0000313" key="2">
    <source>
        <dbReference type="EMBL" id="TNN47380.1"/>
    </source>
</evidence>
<keyword evidence="3" id="KW-1185">Reference proteome</keyword>
<evidence type="ECO:0000313" key="3">
    <source>
        <dbReference type="Proteomes" id="UP000314294"/>
    </source>
</evidence>
<organism evidence="2 3">
    <name type="scientific">Liparis tanakae</name>
    <name type="common">Tanaka's snailfish</name>
    <dbReference type="NCBI Taxonomy" id="230148"/>
    <lineage>
        <taxon>Eukaryota</taxon>
        <taxon>Metazoa</taxon>
        <taxon>Chordata</taxon>
        <taxon>Craniata</taxon>
        <taxon>Vertebrata</taxon>
        <taxon>Euteleostomi</taxon>
        <taxon>Actinopterygii</taxon>
        <taxon>Neopterygii</taxon>
        <taxon>Teleostei</taxon>
        <taxon>Neoteleostei</taxon>
        <taxon>Acanthomorphata</taxon>
        <taxon>Eupercaria</taxon>
        <taxon>Perciformes</taxon>
        <taxon>Cottioidei</taxon>
        <taxon>Cottales</taxon>
        <taxon>Liparidae</taxon>
        <taxon>Liparis</taxon>
    </lineage>
</organism>
<feature type="compositionally biased region" description="Polar residues" evidence="1">
    <location>
        <begin position="32"/>
        <end position="43"/>
    </location>
</feature>
<proteinExistence type="predicted"/>
<name>A0A4Z2G2K4_9TELE</name>